<feature type="non-terminal residue" evidence="1">
    <location>
        <position position="1"/>
    </location>
</feature>
<proteinExistence type="predicted"/>
<dbReference type="AlphaFoldDB" id="A0A0F9P343"/>
<sequence length="124" mass="13673">TRTFSRRMAACPGDLSSERVVQPIDCVAHVIHHVAEMQALATPVARINDVLQILRDLDDRVLVGQRAMAQVVDRVDLGVGLYDPLGQFGKGLLESVVGGHLNKTPVKRSIEKRRTRTNPKIISL</sequence>
<evidence type="ECO:0000313" key="1">
    <source>
        <dbReference type="EMBL" id="KKM95505.1"/>
    </source>
</evidence>
<reference evidence="1" key="1">
    <citation type="journal article" date="2015" name="Nature">
        <title>Complex archaea that bridge the gap between prokaryotes and eukaryotes.</title>
        <authorList>
            <person name="Spang A."/>
            <person name="Saw J.H."/>
            <person name="Jorgensen S.L."/>
            <person name="Zaremba-Niedzwiedzka K."/>
            <person name="Martijn J."/>
            <person name="Lind A.E."/>
            <person name="van Eijk R."/>
            <person name="Schleper C."/>
            <person name="Guy L."/>
            <person name="Ettema T.J."/>
        </authorList>
    </citation>
    <scope>NUCLEOTIDE SEQUENCE</scope>
</reference>
<name>A0A0F9P343_9ZZZZ</name>
<protein>
    <submittedName>
        <fullName evidence="1">Uncharacterized protein</fullName>
    </submittedName>
</protein>
<dbReference type="EMBL" id="LAZR01006001">
    <property type="protein sequence ID" value="KKM95505.1"/>
    <property type="molecule type" value="Genomic_DNA"/>
</dbReference>
<organism evidence="1">
    <name type="scientific">marine sediment metagenome</name>
    <dbReference type="NCBI Taxonomy" id="412755"/>
    <lineage>
        <taxon>unclassified sequences</taxon>
        <taxon>metagenomes</taxon>
        <taxon>ecological metagenomes</taxon>
    </lineage>
</organism>
<comment type="caution">
    <text evidence="1">The sequence shown here is derived from an EMBL/GenBank/DDBJ whole genome shotgun (WGS) entry which is preliminary data.</text>
</comment>
<accession>A0A0F9P343</accession>
<gene>
    <name evidence="1" type="ORF">LCGC14_1187600</name>
</gene>